<evidence type="ECO:0000256" key="2">
    <source>
        <dbReference type="ARBA" id="ARBA00004651"/>
    </source>
</evidence>
<evidence type="ECO:0000256" key="3">
    <source>
        <dbReference type="ARBA" id="ARBA00012438"/>
    </source>
</evidence>
<keyword evidence="7" id="KW-0547">Nucleotide-binding</keyword>
<keyword evidence="8 13" id="KW-0418">Kinase</keyword>
<keyword evidence="10" id="KW-0472">Membrane</keyword>
<keyword evidence="9" id="KW-0067">ATP-binding</keyword>
<keyword evidence="6" id="KW-0808">Transferase</keyword>
<keyword evidence="4" id="KW-1003">Cell membrane</keyword>
<dbReference type="eggNOG" id="COG2205">
    <property type="taxonomic scope" value="Bacteria"/>
</dbReference>
<dbReference type="Pfam" id="PF00512">
    <property type="entry name" value="HisKA"/>
    <property type="match status" value="1"/>
</dbReference>
<keyword evidence="10" id="KW-0812">Transmembrane</keyword>
<dbReference type="Gene3D" id="3.30.565.10">
    <property type="entry name" value="Histidine kinase-like ATPase, C-terminal domain"/>
    <property type="match status" value="1"/>
</dbReference>
<dbReference type="PANTHER" id="PTHR44936:SF10">
    <property type="entry name" value="SENSOR PROTEIN RSTB"/>
    <property type="match status" value="1"/>
</dbReference>
<gene>
    <name evidence="13" type="primary">envZ-1</name>
    <name evidence="13" type="ORF">Cenrod_1231</name>
</gene>
<dbReference type="PROSITE" id="PS50885">
    <property type="entry name" value="HAMP"/>
    <property type="match status" value="1"/>
</dbReference>
<evidence type="ECO:0000256" key="10">
    <source>
        <dbReference type="SAM" id="Phobius"/>
    </source>
</evidence>
<dbReference type="RefSeq" id="WP_022772290.1">
    <property type="nucleotide sequence ID" value="NC_022576.1"/>
</dbReference>
<feature type="transmembrane region" description="Helical" evidence="10">
    <location>
        <begin position="23"/>
        <end position="43"/>
    </location>
</feature>
<dbReference type="Pfam" id="PF16524">
    <property type="entry name" value="RisS_PPD"/>
    <property type="match status" value="1"/>
</dbReference>
<dbReference type="Gene3D" id="1.10.287.130">
    <property type="match status" value="1"/>
</dbReference>
<evidence type="ECO:0000256" key="1">
    <source>
        <dbReference type="ARBA" id="ARBA00000085"/>
    </source>
</evidence>
<reference evidence="13 14" key="1">
    <citation type="journal article" date="2013" name="Genome Biol.">
        <title>Genomic analysis reveals key aspects of prokaryotic symbiosis in the phototrophic consortium "Chlorochromatium aggregatum".</title>
        <authorList>
            <person name="Liu Z."/>
            <person name="Muller J."/>
            <person name="Li T."/>
            <person name="Alvey R.M."/>
            <person name="Vogl K."/>
            <person name="Frigaard N.U."/>
            <person name="Rockwell N.C."/>
            <person name="Boyd E.S."/>
            <person name="Tomsho L.P."/>
            <person name="Schuster S.C."/>
            <person name="Henke P."/>
            <person name="Rohde M."/>
            <person name="Overmann J."/>
            <person name="Bryant D.A."/>
        </authorList>
    </citation>
    <scope>NUCLEOTIDE SEQUENCE [LARGE SCALE GENOMIC DNA]</scope>
    <source>
        <strain evidence="13">CR</strain>
    </source>
</reference>
<dbReference type="Pfam" id="PF02518">
    <property type="entry name" value="HATPase_c"/>
    <property type="match status" value="1"/>
</dbReference>
<dbReference type="SMART" id="SM00387">
    <property type="entry name" value="HATPase_c"/>
    <property type="match status" value="1"/>
</dbReference>
<sequence length="457" mass="49845">MTLPDSALPPTPGHAVRRRGVGLFWRTFLLLSAWIAISTLAWVQTLREADQGPHAVHTARHLVSLVRVVRAALEHLPADRVTPFFQGLQGGEHLRVVPHHADDRHQPLADNALAQRIAEAVSRLLGAPTPLATSVNGAQGLWILFDTHAGSYWLRADPALLHPLVDPVRLAWLWTAVGFSLVGAVWLARWVNLPVARLSFATSRIREGDFAASTLDESVQAPELRDVHVGFNRMAQQLARIDQDRAVMLAGISHDLRTPLGHLRLEIELAVPDPQSRANMVRDIAQLDAIVDKFLDYARPGQPHAQPVALREVLATCMDPLRNNKDVGMVLDMTEDLHVLGDPVELARIIANLLENAARYGKSVDTGIARIALHAHGEGDDVVLCVRDHGIGIADAQIDQITTPFFRGEAARTATTGAGLGLAIVERLVLRMAGTLQLRNAEEGGLLVRIVLPSATR</sequence>
<dbReference type="InterPro" id="IPR004358">
    <property type="entry name" value="Sig_transdc_His_kin-like_C"/>
</dbReference>
<dbReference type="GO" id="GO:0005524">
    <property type="term" value="F:ATP binding"/>
    <property type="evidence" value="ECO:0007669"/>
    <property type="project" value="UniProtKB-KW"/>
</dbReference>
<dbReference type="InterPro" id="IPR050980">
    <property type="entry name" value="2C_sensor_his_kinase"/>
</dbReference>
<dbReference type="STRING" id="946483.Cenrod_1231"/>
<dbReference type="InterPro" id="IPR036890">
    <property type="entry name" value="HATPase_C_sf"/>
</dbReference>
<dbReference type="PATRIC" id="fig|946483.4.peg.1235"/>
<dbReference type="InterPro" id="IPR003661">
    <property type="entry name" value="HisK_dim/P_dom"/>
</dbReference>
<evidence type="ECO:0000259" key="11">
    <source>
        <dbReference type="PROSITE" id="PS50109"/>
    </source>
</evidence>
<feature type="domain" description="HAMP" evidence="12">
    <location>
        <begin position="189"/>
        <end position="243"/>
    </location>
</feature>
<evidence type="ECO:0000256" key="9">
    <source>
        <dbReference type="ARBA" id="ARBA00022840"/>
    </source>
</evidence>
<dbReference type="HOGENOM" id="CLU_000445_89_27_4"/>
<keyword evidence="5" id="KW-0597">Phosphoprotein</keyword>
<keyword evidence="14" id="KW-1185">Reference proteome</keyword>
<feature type="domain" description="Histidine kinase" evidence="11">
    <location>
        <begin position="251"/>
        <end position="456"/>
    </location>
</feature>
<dbReference type="SMART" id="SM00304">
    <property type="entry name" value="HAMP"/>
    <property type="match status" value="1"/>
</dbReference>
<dbReference type="InterPro" id="IPR003660">
    <property type="entry name" value="HAMP_dom"/>
</dbReference>
<dbReference type="SUPFAM" id="SSF47384">
    <property type="entry name" value="Homodimeric domain of signal transducing histidine kinase"/>
    <property type="match status" value="1"/>
</dbReference>
<dbReference type="PANTHER" id="PTHR44936">
    <property type="entry name" value="SENSOR PROTEIN CREC"/>
    <property type="match status" value="1"/>
</dbReference>
<dbReference type="PROSITE" id="PS50109">
    <property type="entry name" value="HIS_KIN"/>
    <property type="match status" value="1"/>
</dbReference>
<evidence type="ECO:0000256" key="5">
    <source>
        <dbReference type="ARBA" id="ARBA00022553"/>
    </source>
</evidence>
<dbReference type="Proteomes" id="UP000017184">
    <property type="component" value="Chromosome"/>
</dbReference>
<keyword evidence="10" id="KW-1133">Transmembrane helix</keyword>
<evidence type="ECO:0000313" key="14">
    <source>
        <dbReference type="Proteomes" id="UP000017184"/>
    </source>
</evidence>
<proteinExistence type="predicted"/>
<protein>
    <recommendedName>
        <fullName evidence="3">histidine kinase</fullName>
        <ecNumber evidence="3">2.7.13.3</ecNumber>
    </recommendedName>
</protein>
<comment type="catalytic activity">
    <reaction evidence="1">
        <text>ATP + protein L-histidine = ADP + protein N-phospho-L-histidine.</text>
        <dbReference type="EC" id="2.7.13.3"/>
    </reaction>
</comment>
<organism evidence="13 14">
    <name type="scientific">Candidatus Symbiobacter mobilis CR</name>
    <dbReference type="NCBI Taxonomy" id="946483"/>
    <lineage>
        <taxon>Bacteria</taxon>
        <taxon>Pseudomonadati</taxon>
        <taxon>Pseudomonadota</taxon>
        <taxon>Betaproteobacteria</taxon>
        <taxon>Burkholderiales</taxon>
        <taxon>Comamonadaceae</taxon>
    </lineage>
</organism>
<dbReference type="InterPro" id="IPR032408">
    <property type="entry name" value="RisS_PPD"/>
</dbReference>
<accession>U5NAQ6</accession>
<dbReference type="InterPro" id="IPR038421">
    <property type="entry name" value="RisS_PPD_sf"/>
</dbReference>
<dbReference type="Pfam" id="PF00672">
    <property type="entry name" value="HAMP"/>
    <property type="match status" value="1"/>
</dbReference>
<dbReference type="PRINTS" id="PR00344">
    <property type="entry name" value="BCTRLSENSOR"/>
</dbReference>
<dbReference type="GO" id="GO:0005886">
    <property type="term" value="C:plasma membrane"/>
    <property type="evidence" value="ECO:0007669"/>
    <property type="project" value="UniProtKB-SubCell"/>
</dbReference>
<dbReference type="KEGG" id="cbx:Cenrod_1231"/>
<evidence type="ECO:0000313" key="13">
    <source>
        <dbReference type="EMBL" id="AGX87323.1"/>
    </source>
</evidence>
<dbReference type="InterPro" id="IPR036097">
    <property type="entry name" value="HisK_dim/P_sf"/>
</dbReference>
<dbReference type="SMART" id="SM00388">
    <property type="entry name" value="HisKA"/>
    <property type="match status" value="1"/>
</dbReference>
<dbReference type="InterPro" id="IPR003594">
    <property type="entry name" value="HATPase_dom"/>
</dbReference>
<evidence type="ECO:0000256" key="7">
    <source>
        <dbReference type="ARBA" id="ARBA00022741"/>
    </source>
</evidence>
<dbReference type="InterPro" id="IPR005467">
    <property type="entry name" value="His_kinase_dom"/>
</dbReference>
<dbReference type="CDD" id="cd00082">
    <property type="entry name" value="HisKA"/>
    <property type="match status" value="1"/>
</dbReference>
<dbReference type="GO" id="GO:0000155">
    <property type="term" value="F:phosphorelay sensor kinase activity"/>
    <property type="evidence" value="ECO:0007669"/>
    <property type="project" value="InterPro"/>
</dbReference>
<dbReference type="AlphaFoldDB" id="U5NAQ6"/>
<name>U5NAQ6_9BURK</name>
<dbReference type="EC" id="2.7.13.3" evidence="3"/>
<dbReference type="OrthoDB" id="9804645at2"/>
<evidence type="ECO:0000259" key="12">
    <source>
        <dbReference type="PROSITE" id="PS50885"/>
    </source>
</evidence>
<evidence type="ECO:0000256" key="6">
    <source>
        <dbReference type="ARBA" id="ARBA00022679"/>
    </source>
</evidence>
<comment type="subcellular location">
    <subcellularLocation>
        <location evidence="2">Cell membrane</location>
        <topology evidence="2">Multi-pass membrane protein</topology>
    </subcellularLocation>
</comment>
<dbReference type="Gene3D" id="3.30.450.300">
    <property type="entry name" value="Sensor histidine kinase RisS, periplasmic domain"/>
    <property type="match status" value="1"/>
</dbReference>
<evidence type="ECO:0000256" key="4">
    <source>
        <dbReference type="ARBA" id="ARBA00022475"/>
    </source>
</evidence>
<dbReference type="EMBL" id="CP004885">
    <property type="protein sequence ID" value="AGX87323.1"/>
    <property type="molecule type" value="Genomic_DNA"/>
</dbReference>
<evidence type="ECO:0000256" key="8">
    <source>
        <dbReference type="ARBA" id="ARBA00022777"/>
    </source>
</evidence>
<dbReference type="SUPFAM" id="SSF55874">
    <property type="entry name" value="ATPase domain of HSP90 chaperone/DNA topoisomerase II/histidine kinase"/>
    <property type="match status" value="1"/>
</dbReference>